<dbReference type="SUPFAM" id="SSF54060">
    <property type="entry name" value="His-Me finger endonucleases"/>
    <property type="match status" value="1"/>
</dbReference>
<dbReference type="InterPro" id="IPR044925">
    <property type="entry name" value="His-Me_finger_sf"/>
</dbReference>
<organism evidence="2 3">
    <name type="scientific">Brevundimonas diminuta</name>
    <name type="common">Pseudomonas diminuta</name>
    <dbReference type="NCBI Taxonomy" id="293"/>
    <lineage>
        <taxon>Bacteria</taxon>
        <taxon>Pseudomonadati</taxon>
        <taxon>Pseudomonadota</taxon>
        <taxon>Alphaproteobacteria</taxon>
        <taxon>Caulobacterales</taxon>
        <taxon>Caulobacteraceae</taxon>
        <taxon>Brevundimonas</taxon>
    </lineage>
</organism>
<feature type="domain" description="NUMOD4" evidence="1">
    <location>
        <begin position="40"/>
        <end position="80"/>
    </location>
</feature>
<reference evidence="2 3" key="1">
    <citation type="submission" date="2018-06" db="EMBL/GenBank/DDBJ databases">
        <authorList>
            <consortium name="Pathogen Informatics"/>
            <person name="Doyle S."/>
        </authorList>
    </citation>
    <scope>NUCLEOTIDE SEQUENCE [LARGE SCALE GENOMIC DNA]</scope>
    <source>
        <strain evidence="2 3">NCTC11165</strain>
    </source>
</reference>
<dbReference type="Pfam" id="PF13384">
    <property type="entry name" value="HTH_23"/>
    <property type="match status" value="1"/>
</dbReference>
<evidence type="ECO:0000313" key="2">
    <source>
        <dbReference type="EMBL" id="SPU44284.1"/>
    </source>
</evidence>
<evidence type="ECO:0000259" key="1">
    <source>
        <dbReference type="Pfam" id="PF07463"/>
    </source>
</evidence>
<dbReference type="Gene3D" id="3.90.75.20">
    <property type="match status" value="1"/>
</dbReference>
<dbReference type="EMBL" id="UAQM01000011">
    <property type="protein sequence ID" value="SPU44284.1"/>
    <property type="molecule type" value="Genomic_DNA"/>
</dbReference>
<dbReference type="InterPro" id="IPR010902">
    <property type="entry name" value="NUMOD4"/>
</dbReference>
<name>A0A2X1B0C0_BREDI</name>
<accession>A0A2X1B0C0</accession>
<sequence>MTDPMELAQWLDDSHHDLAQNDAQARMFTEAAACIREMVEWRPVESHPAYSVSRDGRVRRGDRILGQWLNGNGYAMVRLSGPRTTARVHQLVARAFLLPDAARPFVNHKNNARADNRVENLEWCTQAENLSHADRQGRMRRDYWVGRRSPSAKLTDQTAAMIRAAAANGQSYSQIAERFGTNKRTVGRIVNNQTYLPPAPGAEDYV</sequence>
<protein>
    <submittedName>
        <fullName evidence="2">NUMOD4 motif</fullName>
    </submittedName>
</protein>
<proteinExistence type="predicted"/>
<dbReference type="Pfam" id="PF07463">
    <property type="entry name" value="NUMOD4"/>
    <property type="match status" value="1"/>
</dbReference>
<gene>
    <name evidence="2" type="ORF">NCTC11165_01686</name>
</gene>
<evidence type="ECO:0000313" key="3">
    <source>
        <dbReference type="Proteomes" id="UP000250358"/>
    </source>
</evidence>
<dbReference type="AlphaFoldDB" id="A0A2X1B0C0"/>
<dbReference type="Proteomes" id="UP000250358">
    <property type="component" value="Unassembled WGS sequence"/>
</dbReference>